<evidence type="ECO:0000313" key="3">
    <source>
        <dbReference type="Proteomes" id="UP000198781"/>
    </source>
</evidence>
<feature type="signal peptide" evidence="1">
    <location>
        <begin position="1"/>
        <end position="22"/>
    </location>
</feature>
<proteinExistence type="predicted"/>
<dbReference type="AlphaFoldDB" id="A0A1G6L713"/>
<keyword evidence="3" id="KW-1185">Reference proteome</keyword>
<reference evidence="2 3" key="1">
    <citation type="submission" date="2016-10" db="EMBL/GenBank/DDBJ databases">
        <authorList>
            <person name="de Groot N.N."/>
        </authorList>
    </citation>
    <scope>NUCLEOTIDE SEQUENCE [LARGE SCALE GENOMIC DNA]</scope>
    <source>
        <strain evidence="2 3">DSM 16619</strain>
    </source>
</reference>
<dbReference type="RefSeq" id="WP_092740266.1">
    <property type="nucleotide sequence ID" value="NZ_FMZC01000002.1"/>
</dbReference>
<dbReference type="STRING" id="187868.SAMN05192589_10282"/>
<evidence type="ECO:0000256" key="1">
    <source>
        <dbReference type="SAM" id="SignalP"/>
    </source>
</evidence>
<feature type="chain" id="PRO_5011506158" description="Secreted protein" evidence="1">
    <location>
        <begin position="23"/>
        <end position="210"/>
    </location>
</feature>
<dbReference type="Proteomes" id="UP000198781">
    <property type="component" value="Unassembled WGS sequence"/>
</dbReference>
<accession>A0A1G6L713</accession>
<gene>
    <name evidence="2" type="ORF">SAMN05192589_10282</name>
</gene>
<protein>
    <recommendedName>
        <fullName evidence="4">Secreted protein</fullName>
    </recommendedName>
</protein>
<dbReference type="OrthoDB" id="9255807at2"/>
<name>A0A1G6L713_9BURK</name>
<organism evidence="2 3">
    <name type="scientific">Paracidovorax valerianellae</name>
    <dbReference type="NCBI Taxonomy" id="187868"/>
    <lineage>
        <taxon>Bacteria</taxon>
        <taxon>Pseudomonadati</taxon>
        <taxon>Pseudomonadota</taxon>
        <taxon>Betaproteobacteria</taxon>
        <taxon>Burkholderiales</taxon>
        <taxon>Comamonadaceae</taxon>
        <taxon>Paracidovorax</taxon>
    </lineage>
</organism>
<evidence type="ECO:0008006" key="4">
    <source>
        <dbReference type="Google" id="ProtNLM"/>
    </source>
</evidence>
<dbReference type="EMBL" id="FMZC01000002">
    <property type="protein sequence ID" value="SDC38903.1"/>
    <property type="molecule type" value="Genomic_DNA"/>
</dbReference>
<evidence type="ECO:0000313" key="2">
    <source>
        <dbReference type="EMBL" id="SDC38903.1"/>
    </source>
</evidence>
<sequence>MLPALNVLLTVLSGAAMCSVGAAYAVSHDRSPECVKAPALTGDTALCTAQHGLLKLTYERASGRIVLQAPTARKNVLETIPHPYDPARVGAENLIRWLPMKLQPYLAHGKLLYFSARRSSPGDGHGYCGAGAEISVTVVNLRPVPKVEGHVPVSSCLDNIELAASSGSDLSPYTVRNGKLTIAFSAYPGRGHVVAQINDDLTGLDFLASP</sequence>
<keyword evidence="1" id="KW-0732">Signal</keyword>